<feature type="region of interest" description="Disordered" evidence="5">
    <location>
        <begin position="277"/>
        <end position="306"/>
    </location>
</feature>
<dbReference type="GO" id="GO:0008270">
    <property type="term" value="F:zinc ion binding"/>
    <property type="evidence" value="ECO:0007669"/>
    <property type="project" value="UniProtKB-KW"/>
</dbReference>
<evidence type="ECO:0008006" key="10">
    <source>
        <dbReference type="Google" id="ProtNLM"/>
    </source>
</evidence>
<organism evidence="8 9">
    <name type="scientific">Gnomoniopsis smithogilvyi</name>
    <dbReference type="NCBI Taxonomy" id="1191159"/>
    <lineage>
        <taxon>Eukaryota</taxon>
        <taxon>Fungi</taxon>
        <taxon>Dikarya</taxon>
        <taxon>Ascomycota</taxon>
        <taxon>Pezizomycotina</taxon>
        <taxon>Sordariomycetes</taxon>
        <taxon>Sordariomycetidae</taxon>
        <taxon>Diaporthales</taxon>
        <taxon>Gnomoniaceae</taxon>
        <taxon>Gnomoniopsis</taxon>
    </lineage>
</organism>
<dbReference type="PANTHER" id="PTHR12618">
    <property type="entry name" value="PHD AND RING FINGER DOMAIN-CONTAINING PROTEIN 1"/>
    <property type="match status" value="1"/>
</dbReference>
<dbReference type="SMART" id="SM00184">
    <property type="entry name" value="RING"/>
    <property type="match status" value="2"/>
</dbReference>
<feature type="compositionally biased region" description="Polar residues" evidence="5">
    <location>
        <begin position="406"/>
        <end position="420"/>
    </location>
</feature>
<feature type="region of interest" description="Disordered" evidence="5">
    <location>
        <begin position="451"/>
        <end position="583"/>
    </location>
</feature>
<dbReference type="InterPro" id="IPR019786">
    <property type="entry name" value="Zinc_finger_PHD-type_CS"/>
</dbReference>
<dbReference type="InterPro" id="IPR001965">
    <property type="entry name" value="Znf_PHD"/>
</dbReference>
<evidence type="ECO:0000256" key="4">
    <source>
        <dbReference type="PROSITE-ProRule" id="PRU00175"/>
    </source>
</evidence>
<accession>A0A9W8YTG6</accession>
<feature type="compositionally biased region" description="Polar residues" evidence="5">
    <location>
        <begin position="477"/>
        <end position="487"/>
    </location>
</feature>
<gene>
    <name evidence="8" type="ORF">N0V93_005790</name>
</gene>
<dbReference type="InterPro" id="IPR013083">
    <property type="entry name" value="Znf_RING/FYVE/PHD"/>
</dbReference>
<name>A0A9W8YTG6_9PEZI</name>
<evidence type="ECO:0000259" key="6">
    <source>
        <dbReference type="PROSITE" id="PS50016"/>
    </source>
</evidence>
<feature type="compositionally biased region" description="Basic and acidic residues" evidence="5">
    <location>
        <begin position="287"/>
        <end position="306"/>
    </location>
</feature>
<keyword evidence="1" id="KW-0479">Metal-binding</keyword>
<dbReference type="Pfam" id="PF00628">
    <property type="entry name" value="PHD"/>
    <property type="match status" value="1"/>
</dbReference>
<dbReference type="SUPFAM" id="SSF57903">
    <property type="entry name" value="FYVE/PHD zinc finger"/>
    <property type="match status" value="1"/>
</dbReference>
<dbReference type="Proteomes" id="UP001140453">
    <property type="component" value="Unassembled WGS sequence"/>
</dbReference>
<evidence type="ECO:0000256" key="5">
    <source>
        <dbReference type="SAM" id="MobiDB-lite"/>
    </source>
</evidence>
<dbReference type="Gene3D" id="3.30.40.10">
    <property type="entry name" value="Zinc/RING finger domain, C3HC4 (zinc finger)"/>
    <property type="match status" value="2"/>
</dbReference>
<dbReference type="SUPFAM" id="SSF57850">
    <property type="entry name" value="RING/U-box"/>
    <property type="match status" value="1"/>
</dbReference>
<reference evidence="8" key="1">
    <citation type="submission" date="2022-10" db="EMBL/GenBank/DDBJ databases">
        <title>Tapping the CABI collections for fungal endophytes: first genome assemblies for Collariella, Neodidymelliopsis, Ascochyta clinopodiicola, Didymella pomorum, Didymosphaeria variabile, Neocosmospora piperis and Neocucurbitaria cava.</title>
        <authorList>
            <person name="Hill R."/>
        </authorList>
    </citation>
    <scope>NUCLEOTIDE SEQUENCE</scope>
    <source>
        <strain evidence="8">IMI 355082</strain>
    </source>
</reference>
<dbReference type="InterPro" id="IPR001841">
    <property type="entry name" value="Znf_RING"/>
</dbReference>
<feature type="compositionally biased region" description="Polar residues" evidence="5">
    <location>
        <begin position="531"/>
        <end position="540"/>
    </location>
</feature>
<dbReference type="EMBL" id="JAPEVB010000003">
    <property type="protein sequence ID" value="KAJ4392167.1"/>
    <property type="molecule type" value="Genomic_DNA"/>
</dbReference>
<evidence type="ECO:0000313" key="9">
    <source>
        <dbReference type="Proteomes" id="UP001140453"/>
    </source>
</evidence>
<dbReference type="PROSITE" id="PS01359">
    <property type="entry name" value="ZF_PHD_1"/>
    <property type="match status" value="1"/>
</dbReference>
<dbReference type="InterPro" id="IPR047157">
    <property type="entry name" value="PHRF1/Atg35"/>
</dbReference>
<dbReference type="OrthoDB" id="8062037at2759"/>
<feature type="region of interest" description="Disordered" evidence="5">
    <location>
        <begin position="59"/>
        <end position="81"/>
    </location>
</feature>
<feature type="compositionally biased region" description="Basic residues" evidence="5">
    <location>
        <begin position="392"/>
        <end position="402"/>
    </location>
</feature>
<dbReference type="InterPro" id="IPR019787">
    <property type="entry name" value="Znf_PHD-finger"/>
</dbReference>
<feature type="compositionally biased region" description="Low complexity" evidence="5">
    <location>
        <begin position="502"/>
        <end position="520"/>
    </location>
</feature>
<feature type="domain" description="RING-type" evidence="7">
    <location>
        <begin position="93"/>
        <end position="116"/>
    </location>
</feature>
<feature type="region of interest" description="Disordered" evidence="5">
    <location>
        <begin position="227"/>
        <end position="253"/>
    </location>
</feature>
<dbReference type="Pfam" id="PF13639">
    <property type="entry name" value="zf-RING_2"/>
    <property type="match status" value="1"/>
</dbReference>
<dbReference type="PANTHER" id="PTHR12618:SF20">
    <property type="entry name" value="PHD AND RING FINGER DOMAIN-CONTAINING PROTEIN 1"/>
    <property type="match status" value="1"/>
</dbReference>
<evidence type="ECO:0000256" key="2">
    <source>
        <dbReference type="ARBA" id="ARBA00022771"/>
    </source>
</evidence>
<sequence length="660" mass="72352">MAEQCIVCLEILDSAEPLQQLQGDDGGGGGGGPGGGASPADLSAPPPLALAAAAAASSASSTASTTTTTTKDLFETRDGNSESNENIAKIQICGHVLHDSCLREWTVKANSCPFCRQAFHQVEVYDKIGGSLLTTYKVEDKKQVAEFDPLAWLDENPEDEEESTPCPVCNTAEHEDVLLLCDGCDTPYHTHCIGLDEVPEGAWFCMECADRNGIAVQQIRNVVSRASGRGRNRGRRSGFFPRTQASMRTERTRARTDQWLGAWGQFSDRVHGALGIDLDSNDDEEGDGLREYRRSQQARERDRREWQRWQQRLSIASRAGARDVFARNLQGVVEQAPVSRRATPAAQEESPEVRAAWRAFERARAATPNGRKRKSRSTTASPVEPQPEPSRPLKRPRTRRIHTQADIGSSNAASATSSIHANERNGGVSNARSPPAMEEAPSFLSTLLKEVEQSVPSDDDTVRSVFGLPPAVDPLSPVTSPAGSARNSPRAMSLTPPPPQTPANATARSASRSPVLSLSSHIEPLYPPANYSPTRSTGESSDSESRTRRQRNGSPELRQPRPQRQLEVRLSRSQDSSPIRKTQLPLEVKDNINQVVRSALRPHWKSSQLSRDQYEAINRSVSHKLYEEVTDPSTVSEEAKRHWEKTATTEVARAVAELKT</sequence>
<keyword evidence="3" id="KW-0862">Zinc</keyword>
<feature type="region of interest" description="Disordered" evidence="5">
    <location>
        <begin position="362"/>
        <end position="439"/>
    </location>
</feature>
<dbReference type="PROSITE" id="PS50016">
    <property type="entry name" value="ZF_PHD_2"/>
    <property type="match status" value="1"/>
</dbReference>
<evidence type="ECO:0000256" key="3">
    <source>
        <dbReference type="ARBA" id="ARBA00022833"/>
    </source>
</evidence>
<feature type="compositionally biased region" description="Gly residues" evidence="5">
    <location>
        <begin position="24"/>
        <end position="37"/>
    </location>
</feature>
<dbReference type="InterPro" id="IPR011011">
    <property type="entry name" value="Znf_FYVE_PHD"/>
</dbReference>
<feature type="domain" description="PHD-type" evidence="6">
    <location>
        <begin position="163"/>
        <end position="211"/>
    </location>
</feature>
<evidence type="ECO:0000259" key="7">
    <source>
        <dbReference type="PROSITE" id="PS50089"/>
    </source>
</evidence>
<dbReference type="PROSITE" id="PS50089">
    <property type="entry name" value="ZF_RING_2"/>
    <property type="match status" value="1"/>
</dbReference>
<protein>
    <recommendedName>
        <fullName evidence="10">PHD and RING finger domain-containing protein</fullName>
    </recommendedName>
</protein>
<proteinExistence type="predicted"/>
<feature type="compositionally biased region" description="Low complexity" evidence="5">
    <location>
        <begin position="59"/>
        <end position="70"/>
    </location>
</feature>
<dbReference type="SMART" id="SM00249">
    <property type="entry name" value="PHD"/>
    <property type="match status" value="1"/>
</dbReference>
<comment type="caution">
    <text evidence="8">The sequence shown here is derived from an EMBL/GenBank/DDBJ whole genome shotgun (WGS) entry which is preliminary data.</text>
</comment>
<evidence type="ECO:0000313" key="8">
    <source>
        <dbReference type="EMBL" id="KAJ4392167.1"/>
    </source>
</evidence>
<dbReference type="AlphaFoldDB" id="A0A9W8YTG6"/>
<keyword evidence="2 4" id="KW-0863">Zinc-finger</keyword>
<feature type="region of interest" description="Disordered" evidence="5">
    <location>
        <begin position="19"/>
        <end position="44"/>
    </location>
</feature>
<keyword evidence="9" id="KW-1185">Reference proteome</keyword>
<evidence type="ECO:0000256" key="1">
    <source>
        <dbReference type="ARBA" id="ARBA00022723"/>
    </source>
</evidence>